<accession>A0A0G0I4A2</accession>
<evidence type="ECO:0000256" key="2">
    <source>
        <dbReference type="RuleBase" id="RU364082"/>
    </source>
</evidence>
<dbReference type="EC" id="1.1.1.133" evidence="2"/>
<keyword evidence="2" id="KW-0521">NADP</keyword>
<dbReference type="UniPathway" id="UPA00124"/>
<evidence type="ECO:0000259" key="3">
    <source>
        <dbReference type="Pfam" id="PF04321"/>
    </source>
</evidence>
<reference evidence="4 5" key="1">
    <citation type="journal article" date="2015" name="Nature">
        <title>rRNA introns, odd ribosomes, and small enigmatic genomes across a large radiation of phyla.</title>
        <authorList>
            <person name="Brown C.T."/>
            <person name="Hug L.A."/>
            <person name="Thomas B.C."/>
            <person name="Sharon I."/>
            <person name="Castelle C.J."/>
            <person name="Singh A."/>
            <person name="Wilkins M.J."/>
            <person name="Williams K.H."/>
            <person name="Banfield J.F."/>
        </authorList>
    </citation>
    <scope>NUCLEOTIDE SEQUENCE [LARGE SCALE GENOMIC DNA]</scope>
</reference>
<dbReference type="InterPro" id="IPR036291">
    <property type="entry name" value="NAD(P)-bd_dom_sf"/>
</dbReference>
<dbReference type="PANTHER" id="PTHR10491">
    <property type="entry name" value="DTDP-4-DEHYDRORHAMNOSE REDUCTASE"/>
    <property type="match status" value="1"/>
</dbReference>
<dbReference type="SUPFAM" id="SSF51735">
    <property type="entry name" value="NAD(P)-binding Rossmann-fold domains"/>
    <property type="match status" value="1"/>
</dbReference>
<comment type="function">
    <text evidence="2">Catalyzes the reduction of dTDP-6-deoxy-L-lyxo-4-hexulose to yield dTDP-L-rhamnose.</text>
</comment>
<evidence type="ECO:0000256" key="1">
    <source>
        <dbReference type="ARBA" id="ARBA00010944"/>
    </source>
</evidence>
<evidence type="ECO:0000313" key="5">
    <source>
        <dbReference type="Proteomes" id="UP000034231"/>
    </source>
</evidence>
<proteinExistence type="inferred from homology"/>
<dbReference type="PANTHER" id="PTHR10491:SF4">
    <property type="entry name" value="METHIONINE ADENOSYLTRANSFERASE 2 SUBUNIT BETA"/>
    <property type="match status" value="1"/>
</dbReference>
<dbReference type="AlphaFoldDB" id="A0A0G0I4A2"/>
<evidence type="ECO:0000313" key="4">
    <source>
        <dbReference type="EMBL" id="KKQ50133.1"/>
    </source>
</evidence>
<dbReference type="InterPro" id="IPR005913">
    <property type="entry name" value="dTDP_dehydrorham_reduct"/>
</dbReference>
<gene>
    <name evidence="4" type="ORF">US68_C0008G0018</name>
</gene>
<dbReference type="GO" id="GO:0008831">
    <property type="term" value="F:dTDP-4-dehydrorhamnose reductase activity"/>
    <property type="evidence" value="ECO:0007669"/>
    <property type="project" value="UniProtKB-EC"/>
</dbReference>
<comment type="similarity">
    <text evidence="1 2">Belongs to the dTDP-4-dehydrorhamnose reductase family.</text>
</comment>
<comment type="pathway">
    <text evidence="2">Carbohydrate biosynthesis; dTDP-L-rhamnose biosynthesis.</text>
</comment>
<dbReference type="Pfam" id="PF04321">
    <property type="entry name" value="RmlD_sub_bind"/>
    <property type="match status" value="1"/>
</dbReference>
<keyword evidence="2" id="KW-0560">Oxidoreductase</keyword>
<sequence>MKIIGTGLTGLVGSRITELNPDIEFVNISIETGISILDPISLEKVFTDNPDAQAVLHLAAFTDTNAAWDQKGDKTGLCYQLNVNGTQNIVNMCKKYNKYLIHISTDYVFNGQKDTPYIEEDAVSAVEWYGETKAMAEKVVTDSFIPASIVRLAFPYRAKYETKIDIIRKIKFKIENGDTLNLFDDQITTPTFVDDIANGLKIFFDKKPTGIYHLVGSSSQSPYQMAMTVAEVFALDTSKIIATKLSDYLKTENARPFAKNAALSNEKVKTLGIQMKTLREGLEEVKKQINQ</sequence>
<dbReference type="EMBL" id="LBTX01000008">
    <property type="protein sequence ID" value="KKQ50133.1"/>
    <property type="molecule type" value="Genomic_DNA"/>
</dbReference>
<protein>
    <recommendedName>
        <fullName evidence="2">dTDP-4-dehydrorhamnose reductase</fullName>
        <ecNumber evidence="2">1.1.1.133</ecNumber>
    </recommendedName>
</protein>
<dbReference type="Gene3D" id="3.40.50.720">
    <property type="entry name" value="NAD(P)-binding Rossmann-like Domain"/>
    <property type="match status" value="1"/>
</dbReference>
<dbReference type="GO" id="GO:0019305">
    <property type="term" value="P:dTDP-rhamnose biosynthetic process"/>
    <property type="evidence" value="ECO:0007669"/>
    <property type="project" value="UniProtKB-UniPathway"/>
</dbReference>
<dbReference type="Proteomes" id="UP000034231">
    <property type="component" value="Unassembled WGS sequence"/>
</dbReference>
<dbReference type="PATRIC" id="fig|1618488.3.peg.434"/>
<comment type="caution">
    <text evidence="4">The sequence shown here is derived from an EMBL/GenBank/DDBJ whole genome shotgun (WGS) entry which is preliminary data.</text>
</comment>
<organism evidence="4 5">
    <name type="scientific">Candidatus Shapirobacteria bacterium GW2011_GWE1_38_10</name>
    <dbReference type="NCBI Taxonomy" id="1618488"/>
    <lineage>
        <taxon>Bacteria</taxon>
        <taxon>Candidatus Shapironibacteriota</taxon>
    </lineage>
</organism>
<name>A0A0G0I4A2_9BACT</name>
<dbReference type="InterPro" id="IPR029903">
    <property type="entry name" value="RmlD-like-bd"/>
</dbReference>
<feature type="domain" description="RmlD-like substrate binding" evidence="3">
    <location>
        <begin position="1"/>
        <end position="288"/>
    </location>
</feature>